<keyword evidence="2" id="KW-0472">Membrane</keyword>
<gene>
    <name evidence="3" type="ORF">OEZ49_02850</name>
</gene>
<keyword evidence="2" id="KW-0812">Transmembrane</keyword>
<protein>
    <submittedName>
        <fullName evidence="3">Uncharacterized protein</fullName>
    </submittedName>
</protein>
<evidence type="ECO:0000256" key="2">
    <source>
        <dbReference type="SAM" id="Phobius"/>
    </source>
</evidence>
<feature type="transmembrane region" description="Helical" evidence="2">
    <location>
        <begin position="84"/>
        <end position="117"/>
    </location>
</feature>
<keyword evidence="2" id="KW-1133">Transmembrane helix</keyword>
<evidence type="ECO:0000256" key="1">
    <source>
        <dbReference type="SAM" id="MobiDB-lite"/>
    </source>
</evidence>
<feature type="compositionally biased region" description="Basic and acidic residues" evidence="1">
    <location>
        <begin position="49"/>
        <end position="64"/>
    </location>
</feature>
<dbReference type="Proteomes" id="UP001321014">
    <property type="component" value="Unassembled WGS sequence"/>
</dbReference>
<reference evidence="3 4" key="1">
    <citation type="submission" date="2022-10" db="EMBL/GenBank/DDBJ databases">
        <title>Ruegeria sp. nov., isolated from ocean surface water.</title>
        <authorList>
            <person name="He W."/>
            <person name="Wang L."/>
            <person name="Zhang D.-F."/>
        </authorList>
    </citation>
    <scope>NUCLEOTIDE SEQUENCE [LARGE SCALE GENOMIC DNA]</scope>
    <source>
        <strain evidence="3 4">WL0004</strain>
    </source>
</reference>
<evidence type="ECO:0000313" key="4">
    <source>
        <dbReference type="Proteomes" id="UP001321014"/>
    </source>
</evidence>
<dbReference type="EMBL" id="JAOVQN010000002">
    <property type="protein sequence ID" value="MCU9836698.1"/>
    <property type="molecule type" value="Genomic_DNA"/>
</dbReference>
<proteinExistence type="predicted"/>
<dbReference type="RefSeq" id="WP_263386905.1">
    <property type="nucleotide sequence ID" value="NZ_JAOVQN010000002.1"/>
</dbReference>
<evidence type="ECO:0000313" key="3">
    <source>
        <dbReference type="EMBL" id="MCU9836698.1"/>
    </source>
</evidence>
<sequence length="206" mass="23453">MKAPNSLHLSSVNLTQSEGLDADDQMIDAKIRALLESDVLSPRQQPVRESVREQRQAPDQEQSVRPDSGLTFRYFLDNPPGWRVSLAILFLTILVGWPVLLLGSLGLLMAVLAISYFTLGHDRATEICLQGYELLYQYKPGHAEYLRDWAARQTTALERLLSYLPESWISGLYLPDFEAETGIPEKMQMDPFDRLYERLRSPDAEP</sequence>
<organism evidence="3 4">
    <name type="scientific">Ruegeria marisflavi</name>
    <dbReference type="NCBI Taxonomy" id="2984152"/>
    <lineage>
        <taxon>Bacteria</taxon>
        <taxon>Pseudomonadati</taxon>
        <taxon>Pseudomonadota</taxon>
        <taxon>Alphaproteobacteria</taxon>
        <taxon>Rhodobacterales</taxon>
        <taxon>Roseobacteraceae</taxon>
        <taxon>Ruegeria</taxon>
    </lineage>
</organism>
<accession>A0ABT2WRE9</accession>
<comment type="caution">
    <text evidence="3">The sequence shown here is derived from an EMBL/GenBank/DDBJ whole genome shotgun (WGS) entry which is preliminary data.</text>
</comment>
<keyword evidence="4" id="KW-1185">Reference proteome</keyword>
<name>A0ABT2WRE9_9RHOB</name>
<feature type="region of interest" description="Disordered" evidence="1">
    <location>
        <begin position="41"/>
        <end position="65"/>
    </location>
</feature>